<evidence type="ECO:0000256" key="4">
    <source>
        <dbReference type="PROSITE-ProRule" id="PRU00335"/>
    </source>
</evidence>
<dbReference type="Pfam" id="PF00440">
    <property type="entry name" value="TetR_N"/>
    <property type="match status" value="1"/>
</dbReference>
<keyword evidence="3" id="KW-0804">Transcription</keyword>
<dbReference type="OrthoDB" id="7028830at2"/>
<dbReference type="RefSeq" id="WP_136914644.1">
    <property type="nucleotide sequence ID" value="NZ_CP039371.1"/>
</dbReference>
<dbReference type="PRINTS" id="PR00455">
    <property type="entry name" value="HTHTETR"/>
</dbReference>
<evidence type="ECO:0000256" key="1">
    <source>
        <dbReference type="ARBA" id="ARBA00023015"/>
    </source>
</evidence>
<feature type="domain" description="HTH tetR-type" evidence="5">
    <location>
        <begin position="6"/>
        <end position="66"/>
    </location>
</feature>
<keyword evidence="2 4" id="KW-0238">DNA-binding</keyword>
<feature type="DNA-binding region" description="H-T-H motif" evidence="4">
    <location>
        <begin position="29"/>
        <end position="48"/>
    </location>
</feature>
<dbReference type="PANTHER" id="PTHR30055:SF234">
    <property type="entry name" value="HTH-TYPE TRANSCRIPTIONAL REGULATOR BETI"/>
    <property type="match status" value="1"/>
</dbReference>
<name>A0A4D6X989_PSEPU</name>
<proteinExistence type="predicted"/>
<organism evidence="6 7">
    <name type="scientific">Pseudomonas putida</name>
    <name type="common">Arthrobacter siderocapsulatus</name>
    <dbReference type="NCBI Taxonomy" id="303"/>
    <lineage>
        <taxon>Bacteria</taxon>
        <taxon>Pseudomonadati</taxon>
        <taxon>Pseudomonadota</taxon>
        <taxon>Gammaproteobacteria</taxon>
        <taxon>Pseudomonadales</taxon>
        <taxon>Pseudomonadaceae</taxon>
        <taxon>Pseudomonas</taxon>
    </lineage>
</organism>
<evidence type="ECO:0000256" key="3">
    <source>
        <dbReference type="ARBA" id="ARBA00023163"/>
    </source>
</evidence>
<dbReference type="InterPro" id="IPR050109">
    <property type="entry name" value="HTH-type_TetR-like_transc_reg"/>
</dbReference>
<evidence type="ECO:0000256" key="2">
    <source>
        <dbReference type="ARBA" id="ARBA00023125"/>
    </source>
</evidence>
<evidence type="ECO:0000259" key="5">
    <source>
        <dbReference type="PROSITE" id="PS50977"/>
    </source>
</evidence>
<reference evidence="7" key="1">
    <citation type="submission" date="2019-04" db="EMBL/GenBank/DDBJ databases">
        <title>Genome sequence of Pseudomonas putida 1290, an auxin catabolizing strain.</title>
        <authorList>
            <person name="Laird T.S."/>
            <person name="Leveau J.H.J."/>
        </authorList>
    </citation>
    <scope>NUCLEOTIDE SEQUENCE [LARGE SCALE GENOMIC DNA]</scope>
    <source>
        <strain evidence="7">1290</strain>
    </source>
</reference>
<dbReference type="Gene3D" id="1.10.357.10">
    <property type="entry name" value="Tetracycline Repressor, domain 2"/>
    <property type="match status" value="1"/>
</dbReference>
<gene>
    <name evidence="6" type="ORF">E6B08_14425</name>
</gene>
<dbReference type="Proteomes" id="UP000298551">
    <property type="component" value="Chromosome"/>
</dbReference>
<evidence type="ECO:0000313" key="7">
    <source>
        <dbReference type="Proteomes" id="UP000298551"/>
    </source>
</evidence>
<evidence type="ECO:0000313" key="6">
    <source>
        <dbReference type="EMBL" id="QCI12487.1"/>
    </source>
</evidence>
<dbReference type="InterPro" id="IPR009057">
    <property type="entry name" value="Homeodomain-like_sf"/>
</dbReference>
<protein>
    <submittedName>
        <fullName evidence="6">Helix-turn-helix transcriptional regulator</fullName>
    </submittedName>
</protein>
<dbReference type="GO" id="GO:0000976">
    <property type="term" value="F:transcription cis-regulatory region binding"/>
    <property type="evidence" value="ECO:0007669"/>
    <property type="project" value="TreeGrafter"/>
</dbReference>
<dbReference type="SUPFAM" id="SSF46689">
    <property type="entry name" value="Homeodomain-like"/>
    <property type="match status" value="1"/>
</dbReference>
<keyword evidence="1" id="KW-0805">Transcription regulation</keyword>
<dbReference type="PANTHER" id="PTHR30055">
    <property type="entry name" value="HTH-TYPE TRANSCRIPTIONAL REGULATOR RUTR"/>
    <property type="match status" value="1"/>
</dbReference>
<dbReference type="AlphaFoldDB" id="A0A4D6X989"/>
<accession>A0A4D6X989</accession>
<dbReference type="PROSITE" id="PS50977">
    <property type="entry name" value="HTH_TETR_2"/>
    <property type="match status" value="1"/>
</dbReference>
<dbReference type="EMBL" id="CP039371">
    <property type="protein sequence ID" value="QCI12487.1"/>
    <property type="molecule type" value="Genomic_DNA"/>
</dbReference>
<sequence length="197" mass="21934">MPQSASSCPMFLLHAASELMAEVGYGAMSMRQLAARVGMQPGSLYHHIASKQDLLLDVLLDIYAQRVEAWRLSTYSRDLQGFLQFLLARQRTHPAEQLLLRHETRHVDAARRSWLLQARQRLYAPLCHYLGASRHGTQAAGVEDAMDLGEAILGLLDSADALRGREHPMDEAAIEAWIMRMSRRLAGGAGAPALIHR</sequence>
<dbReference type="InterPro" id="IPR001647">
    <property type="entry name" value="HTH_TetR"/>
</dbReference>
<dbReference type="GO" id="GO:0003700">
    <property type="term" value="F:DNA-binding transcription factor activity"/>
    <property type="evidence" value="ECO:0007669"/>
    <property type="project" value="TreeGrafter"/>
</dbReference>